<keyword evidence="6" id="KW-1185">Reference proteome</keyword>
<evidence type="ECO:0000256" key="3">
    <source>
        <dbReference type="ARBA" id="ARBA00023163"/>
    </source>
</evidence>
<gene>
    <name evidence="5" type="ORF">PH603_08970</name>
</gene>
<organism evidence="5 6">
    <name type="scientific">Gimibacter soli</name>
    <dbReference type="NCBI Taxonomy" id="3024400"/>
    <lineage>
        <taxon>Bacteria</taxon>
        <taxon>Pseudomonadati</taxon>
        <taxon>Pseudomonadota</taxon>
        <taxon>Alphaproteobacteria</taxon>
        <taxon>Kordiimonadales</taxon>
        <taxon>Temperatibacteraceae</taxon>
        <taxon>Gimibacter</taxon>
    </lineage>
</organism>
<dbReference type="Proteomes" id="UP001217500">
    <property type="component" value="Chromosome"/>
</dbReference>
<dbReference type="EMBL" id="CP116805">
    <property type="protein sequence ID" value="WCL52668.1"/>
    <property type="molecule type" value="Genomic_DNA"/>
</dbReference>
<evidence type="ECO:0000256" key="1">
    <source>
        <dbReference type="ARBA" id="ARBA00023015"/>
    </source>
</evidence>
<dbReference type="PROSITE" id="PS00519">
    <property type="entry name" value="HTH_ASNC_1"/>
    <property type="match status" value="1"/>
</dbReference>
<dbReference type="InterPro" id="IPR011991">
    <property type="entry name" value="ArsR-like_HTH"/>
</dbReference>
<dbReference type="GO" id="GO:0006355">
    <property type="term" value="P:regulation of DNA-templated transcription"/>
    <property type="evidence" value="ECO:0007669"/>
    <property type="project" value="UniProtKB-ARBA"/>
</dbReference>
<dbReference type="Gene3D" id="1.10.10.10">
    <property type="entry name" value="Winged helix-like DNA-binding domain superfamily/Winged helix DNA-binding domain"/>
    <property type="match status" value="1"/>
</dbReference>
<dbReference type="Gene3D" id="3.30.70.920">
    <property type="match status" value="1"/>
</dbReference>
<dbReference type="FunFam" id="1.10.10.10:FF:000186">
    <property type="entry name" value="AsnC family transcriptional regulator"/>
    <property type="match status" value="1"/>
</dbReference>
<dbReference type="PANTHER" id="PTHR30154">
    <property type="entry name" value="LEUCINE-RESPONSIVE REGULATORY PROTEIN"/>
    <property type="match status" value="1"/>
</dbReference>
<dbReference type="CDD" id="cd00090">
    <property type="entry name" value="HTH_ARSR"/>
    <property type="match status" value="1"/>
</dbReference>
<accession>A0AAE9XT10</accession>
<keyword evidence="2" id="KW-0238">DNA-binding</keyword>
<dbReference type="Pfam" id="PF13412">
    <property type="entry name" value="HTH_24"/>
    <property type="match status" value="1"/>
</dbReference>
<dbReference type="PANTHER" id="PTHR30154:SF34">
    <property type="entry name" value="TRANSCRIPTIONAL REGULATOR AZLB"/>
    <property type="match status" value="1"/>
</dbReference>
<dbReference type="InterPro" id="IPR019887">
    <property type="entry name" value="Tscrpt_reg_AsnC/Lrp_C"/>
</dbReference>
<evidence type="ECO:0000313" key="5">
    <source>
        <dbReference type="EMBL" id="WCL52668.1"/>
    </source>
</evidence>
<dbReference type="GO" id="GO:0005829">
    <property type="term" value="C:cytosol"/>
    <property type="evidence" value="ECO:0007669"/>
    <property type="project" value="TreeGrafter"/>
</dbReference>
<dbReference type="InterPro" id="IPR019885">
    <property type="entry name" value="Tscrpt_reg_HTH_AsnC-type_CS"/>
</dbReference>
<dbReference type="InterPro" id="IPR000485">
    <property type="entry name" value="AsnC-type_HTH_dom"/>
</dbReference>
<dbReference type="KEGG" id="gso:PH603_08970"/>
<dbReference type="AlphaFoldDB" id="A0AAE9XT10"/>
<dbReference type="Pfam" id="PF01037">
    <property type="entry name" value="AsnC_trans_reg"/>
    <property type="match status" value="1"/>
</dbReference>
<evidence type="ECO:0000256" key="2">
    <source>
        <dbReference type="ARBA" id="ARBA00023125"/>
    </source>
</evidence>
<evidence type="ECO:0000259" key="4">
    <source>
        <dbReference type="PROSITE" id="PS50956"/>
    </source>
</evidence>
<feature type="domain" description="HTH asnC-type" evidence="4">
    <location>
        <begin position="3"/>
        <end position="64"/>
    </location>
</feature>
<name>A0AAE9XT10_9PROT</name>
<evidence type="ECO:0000313" key="6">
    <source>
        <dbReference type="Proteomes" id="UP001217500"/>
    </source>
</evidence>
<dbReference type="RefSeq" id="WP_289501985.1">
    <property type="nucleotide sequence ID" value="NZ_CP116805.1"/>
</dbReference>
<proteinExistence type="predicted"/>
<dbReference type="InterPro" id="IPR036388">
    <property type="entry name" value="WH-like_DNA-bd_sf"/>
</dbReference>
<keyword evidence="1" id="KW-0805">Transcription regulation</keyword>
<dbReference type="InterPro" id="IPR019888">
    <property type="entry name" value="Tscrpt_reg_AsnC-like"/>
</dbReference>
<dbReference type="SUPFAM" id="SSF54909">
    <property type="entry name" value="Dimeric alpha+beta barrel"/>
    <property type="match status" value="1"/>
</dbReference>
<dbReference type="PROSITE" id="PS50956">
    <property type="entry name" value="HTH_ASNC_2"/>
    <property type="match status" value="1"/>
</dbReference>
<dbReference type="InterPro" id="IPR036390">
    <property type="entry name" value="WH_DNA-bd_sf"/>
</dbReference>
<keyword evidence="3" id="KW-0804">Transcription</keyword>
<dbReference type="SMART" id="SM00344">
    <property type="entry name" value="HTH_ASNC"/>
    <property type="match status" value="1"/>
</dbReference>
<sequence>MKLDKIDYAVLAALQENGRLSNVELAARVGLSESACLRRVKAMEEAGVIQSYSAVVNGANVGLPGSVFVRVSLDRQQEDQLDQFELAVKGVPEVMECYLMSGDVDYLMRVVVKDAPDYERVHHTLTRLPGVARVHSSFALRTVLKRARLPLEAQAPKTRRKA</sequence>
<dbReference type="InterPro" id="IPR011008">
    <property type="entry name" value="Dimeric_a/b-barrel"/>
</dbReference>
<dbReference type="PRINTS" id="PR00033">
    <property type="entry name" value="HTHASNC"/>
</dbReference>
<dbReference type="GO" id="GO:0043565">
    <property type="term" value="F:sequence-specific DNA binding"/>
    <property type="evidence" value="ECO:0007669"/>
    <property type="project" value="InterPro"/>
</dbReference>
<dbReference type="GO" id="GO:0043200">
    <property type="term" value="P:response to amino acid"/>
    <property type="evidence" value="ECO:0007669"/>
    <property type="project" value="TreeGrafter"/>
</dbReference>
<reference evidence="5" key="1">
    <citation type="submission" date="2023-01" db="EMBL/GenBank/DDBJ databases">
        <title>The genome sequence of Kordiimonadaceae bacterium 6D33.</title>
        <authorList>
            <person name="Liu Y."/>
        </authorList>
    </citation>
    <scope>NUCLEOTIDE SEQUENCE</scope>
    <source>
        <strain evidence="5">6D33</strain>
    </source>
</reference>
<dbReference type="SUPFAM" id="SSF46785">
    <property type="entry name" value="Winged helix' DNA-binding domain"/>
    <property type="match status" value="1"/>
</dbReference>
<protein>
    <submittedName>
        <fullName evidence="5">Lrp/AsnC family transcriptional regulator</fullName>
    </submittedName>
</protein>